<reference evidence="2 3" key="1">
    <citation type="submission" date="2014-02" db="EMBL/GenBank/DDBJ databases">
        <title>The small core and large imbalanced accessory genome model reveals a collaborative survival strategy of Sorangium cellulosum strains in nature.</title>
        <authorList>
            <person name="Han K."/>
            <person name="Peng R."/>
            <person name="Blom J."/>
            <person name="Li Y.-Z."/>
        </authorList>
    </citation>
    <scope>NUCLEOTIDE SEQUENCE [LARGE SCALE GENOMIC DNA]</scope>
    <source>
        <strain evidence="2 3">So0149</strain>
    </source>
</reference>
<feature type="compositionally biased region" description="Gly residues" evidence="1">
    <location>
        <begin position="271"/>
        <end position="288"/>
    </location>
</feature>
<feature type="region of interest" description="Disordered" evidence="1">
    <location>
        <begin position="341"/>
        <end position="373"/>
    </location>
</feature>
<feature type="region of interest" description="Disordered" evidence="1">
    <location>
        <begin position="220"/>
        <end position="240"/>
    </location>
</feature>
<dbReference type="Gene3D" id="2.160.20.10">
    <property type="entry name" value="Single-stranded right-handed beta-helix, Pectin lyase-like"/>
    <property type="match status" value="1"/>
</dbReference>
<evidence type="ECO:0008006" key="4">
    <source>
        <dbReference type="Google" id="ProtNLM"/>
    </source>
</evidence>
<comment type="caution">
    <text evidence="2">The sequence shown here is derived from an EMBL/GenBank/DDBJ whole genome shotgun (WGS) entry which is preliminary data.</text>
</comment>
<feature type="compositionally biased region" description="Basic and acidic residues" evidence="1">
    <location>
        <begin position="314"/>
        <end position="324"/>
    </location>
</feature>
<evidence type="ECO:0000256" key="1">
    <source>
        <dbReference type="SAM" id="MobiDB-lite"/>
    </source>
</evidence>
<dbReference type="EMBL" id="JEMC01001797">
    <property type="protein sequence ID" value="KYF93792.1"/>
    <property type="molecule type" value="Genomic_DNA"/>
</dbReference>
<protein>
    <recommendedName>
        <fullName evidence="4">PGRS family protein</fullName>
    </recommendedName>
</protein>
<dbReference type="PRINTS" id="PR01228">
    <property type="entry name" value="EGGSHELL"/>
</dbReference>
<proteinExistence type="predicted"/>
<accession>A0A150SMX8</accession>
<gene>
    <name evidence="2" type="ORF">BE18_05665</name>
</gene>
<feature type="region of interest" description="Disordered" evidence="1">
    <location>
        <begin position="430"/>
        <end position="449"/>
    </location>
</feature>
<feature type="compositionally biased region" description="Gly residues" evidence="1">
    <location>
        <begin position="353"/>
        <end position="366"/>
    </location>
</feature>
<feature type="region of interest" description="Disordered" evidence="1">
    <location>
        <begin position="270"/>
        <end position="327"/>
    </location>
</feature>
<sequence length="546" mass="51983">MRSRGAEGTRSQEGRSTATSAVAVALCAWSAVSTLTACAYTDLCWEVAACAPDPEPPPDRCAGEPGKAPALDECGVFVSEQGNDENPGTKGAPVKTLQHAVGLAASGRGGGEAPTRRVYACGGAFEEAITLPAGVDLWGGRLCDGGDWSYGWSFDGPNQLTTIAPPAGVPVRVLPGDDTSTIFGVRAVAADGSASDGKSSIAMILSQGARAIVRSSEIIAGDGNDGEAGEDAPSARARDGVLGNDGANACTAEFTPGALPVVTVCDDGTESTGGYGGDGGIESGGDGSSGQPAPVENDEDWGRAGSGAGTSPCKDGEDGKKGLDGGRAGGAVGVGHLGIDGWTGVRGDDGKKGGVGQAGGGGGGSKSRGDMGACPMGGAQGGAAGGSGGSGGCGGRGGKGGGYGGASIGIVALQGSALTVEASEVLAGTGGRGGVGGTGQLGGRGGSGGQGGVHPFDGLWPACDGGTGGPGGRGGDAGGGLGGPSFGVASVGASVALALDATVLPGTPGEGGLAGNAAFDDKRGAGDAGQATFWYRFDAPAPESPR</sequence>
<organism evidence="2 3">
    <name type="scientific">Sorangium cellulosum</name>
    <name type="common">Polyangium cellulosum</name>
    <dbReference type="NCBI Taxonomy" id="56"/>
    <lineage>
        <taxon>Bacteria</taxon>
        <taxon>Pseudomonadati</taxon>
        <taxon>Myxococcota</taxon>
        <taxon>Polyangia</taxon>
        <taxon>Polyangiales</taxon>
        <taxon>Polyangiaceae</taxon>
        <taxon>Sorangium</taxon>
    </lineage>
</organism>
<evidence type="ECO:0000313" key="3">
    <source>
        <dbReference type="Proteomes" id="UP000075515"/>
    </source>
</evidence>
<dbReference type="AlphaFoldDB" id="A0A150SMX8"/>
<dbReference type="InterPro" id="IPR012334">
    <property type="entry name" value="Pectin_lyas_fold"/>
</dbReference>
<evidence type="ECO:0000313" key="2">
    <source>
        <dbReference type="EMBL" id="KYF93792.1"/>
    </source>
</evidence>
<dbReference type="Proteomes" id="UP000075515">
    <property type="component" value="Unassembled WGS sequence"/>
</dbReference>
<name>A0A150SMX8_SORCE</name>